<feature type="compositionally biased region" description="Polar residues" evidence="1">
    <location>
        <begin position="381"/>
        <end position="445"/>
    </location>
</feature>
<dbReference type="GO" id="GO:0051015">
    <property type="term" value="F:actin filament binding"/>
    <property type="evidence" value="ECO:0007669"/>
    <property type="project" value="InterPro"/>
</dbReference>
<dbReference type="SUPFAM" id="SSF55753">
    <property type="entry name" value="Actin depolymerizing proteins"/>
    <property type="match status" value="2"/>
</dbReference>
<organism evidence="2 3">
    <name type="scientific">Hydnum rufescens UP504</name>
    <dbReference type="NCBI Taxonomy" id="1448309"/>
    <lineage>
        <taxon>Eukaryota</taxon>
        <taxon>Fungi</taxon>
        <taxon>Dikarya</taxon>
        <taxon>Basidiomycota</taxon>
        <taxon>Agaricomycotina</taxon>
        <taxon>Agaricomycetes</taxon>
        <taxon>Cantharellales</taxon>
        <taxon>Hydnaceae</taxon>
        <taxon>Hydnum</taxon>
    </lineage>
</organism>
<feature type="region of interest" description="Disordered" evidence="1">
    <location>
        <begin position="686"/>
        <end position="718"/>
    </location>
</feature>
<feature type="compositionally biased region" description="Low complexity" evidence="1">
    <location>
        <begin position="694"/>
        <end position="706"/>
    </location>
</feature>
<comment type="caution">
    <text evidence="2">The sequence shown here is derived from an EMBL/GenBank/DDBJ whole genome shotgun (WGS) entry which is preliminary data.</text>
</comment>
<dbReference type="InterPro" id="IPR007122">
    <property type="entry name" value="Villin/Gelsolin"/>
</dbReference>
<reference evidence="2" key="1">
    <citation type="journal article" date="2020" name="Nat. Commun.">
        <title>Large-scale genome sequencing of mycorrhizal fungi provides insights into the early evolution of symbiotic traits.</title>
        <authorList>
            <person name="Miyauchi S."/>
            <person name="Kiss E."/>
            <person name="Kuo A."/>
            <person name="Drula E."/>
            <person name="Kohler A."/>
            <person name="Sanchez-Garcia M."/>
            <person name="Morin E."/>
            <person name="Andreopoulos B."/>
            <person name="Barry K.W."/>
            <person name="Bonito G."/>
            <person name="Buee M."/>
            <person name="Carver A."/>
            <person name="Chen C."/>
            <person name="Cichocki N."/>
            <person name="Clum A."/>
            <person name="Culley D."/>
            <person name="Crous P.W."/>
            <person name="Fauchery L."/>
            <person name="Girlanda M."/>
            <person name="Hayes R.D."/>
            <person name="Keri Z."/>
            <person name="LaButti K."/>
            <person name="Lipzen A."/>
            <person name="Lombard V."/>
            <person name="Magnuson J."/>
            <person name="Maillard F."/>
            <person name="Murat C."/>
            <person name="Nolan M."/>
            <person name="Ohm R.A."/>
            <person name="Pangilinan J."/>
            <person name="Pereira M.F."/>
            <person name="Perotto S."/>
            <person name="Peter M."/>
            <person name="Pfister S."/>
            <person name="Riley R."/>
            <person name="Sitrit Y."/>
            <person name="Stielow J.B."/>
            <person name="Szollosi G."/>
            <person name="Zifcakova L."/>
            <person name="Stursova M."/>
            <person name="Spatafora J.W."/>
            <person name="Tedersoo L."/>
            <person name="Vaario L.M."/>
            <person name="Yamada A."/>
            <person name="Yan M."/>
            <person name="Wang P."/>
            <person name="Xu J."/>
            <person name="Bruns T."/>
            <person name="Baldrian P."/>
            <person name="Vilgalys R."/>
            <person name="Dunand C."/>
            <person name="Henrissat B."/>
            <person name="Grigoriev I.V."/>
            <person name="Hibbett D."/>
            <person name="Nagy L.G."/>
            <person name="Martin F.M."/>
        </authorList>
    </citation>
    <scope>NUCLEOTIDE SEQUENCE</scope>
    <source>
        <strain evidence="2">UP504</strain>
    </source>
</reference>
<feature type="compositionally biased region" description="Basic and acidic residues" evidence="1">
    <location>
        <begin position="329"/>
        <end position="340"/>
    </location>
</feature>
<feature type="compositionally biased region" description="Low complexity" evidence="1">
    <location>
        <begin position="603"/>
        <end position="616"/>
    </location>
</feature>
<feature type="region of interest" description="Disordered" evidence="1">
    <location>
        <begin position="462"/>
        <end position="620"/>
    </location>
</feature>
<dbReference type="OrthoDB" id="6375767at2759"/>
<sequence>MDSGRGLDEGGTPETGLAEWTSKIRTLQHLVDSDEAAERGRLELEIAQSREERARRKQRISQIAPSALRNEEGMESKTSVTPAPMSLATFIGGRATGPRLNKPRPQENVHEPTLYDTKPYSHSVSPLAQVARGVGGPARQEPKNRGNTTPGLEAGGRFKLSNVSTYDPPRLVQASSATVNASVAATGPTPAFPVTSRNRLAPEDPKADPTPIEGSWESASLPFSTLPKSSAPSPAVGYTSNSAKSMPTGNSVLRSPFLKGSNASSVFDHEQPSKPLTPSLTRLQGRGFVGERVKASESPLKEAVLSPLPTSPASSSSVANPPPKSTQELMHKRTVLDRWPPEPPSTPFKDNFPEDPPQSSKSFVSTSGSPSSTARYVGDPSTLSSEKTTNSPVSSPSSGKLPTQSITFSKPGTQNSVLPLAIGTTQNPMPLSFNKSQSSTLSSMQVPKGTGEVVQGTIHTQKYDESSHNSQTLGLKTNDSVGLVSTSSTPLNHLTKDRARKPRKGTAPLPTIANLGVSPPIDERPRGGTLSPPPKFNPMRSPSPSTDDLGPSLHKTMSPDSTSGNDSDLASTKDLVNNVTGRWGNQPPIGIKSLSAPKFSDGPRSSRSLLTPSSSSAVGRRALPGMAKSLDGAENQVLDNAIAPVSRTSLPNPTLRRTAMEMAETMGLVDPRKTSALVPSVVFPEESTGNFHAPESSSDGRPSSSPRPRRRLSHDKYSSAITLPPLVEVQTPPPTISRVEGQSITTVMASKNTSIVPSTPSPVPNDVAPTVSIQSGREGSFLKLDVPSILASSPTDSLAFDPSFTPISTDVFSIKNRSATPVPSDPYVFYDTELRTIVYRCKDTRRGLASTTIWTWQGDNAVVGEAEEWKVRDLESRFGTKAIRCIQGNEPADLIGLLGGVVAIRQGTRVHWSIENTSMHCVRSGSSKSSIIIDEVDLDIRNLCSAFSYVVIVLGVIYVWHGRGSLPSEASQAMAYAALMRGDSLSVLEFNEGEEDPMFWMYLGQDEWAKANLWTERPRIQGPRSSRAWKVSAKGSSDDLVGPLPCLSNGNFRHDEVYVLDGVMEIYILVGKDARGQRDDIRLALDLAQGISVNVAHERPFQPTIHVVILPSKLPIDLRVGHVRFLNEDHLNGGLAPAHMNVLPLSEALEHVRPFFFHAIIPFLLPILF</sequence>
<feature type="region of interest" description="Disordered" evidence="1">
    <location>
        <begin position="1"/>
        <end position="20"/>
    </location>
</feature>
<accession>A0A9P6DX41</accession>
<feature type="region of interest" description="Disordered" evidence="1">
    <location>
        <begin position="47"/>
        <end position="164"/>
    </location>
</feature>
<dbReference type="InterPro" id="IPR029006">
    <property type="entry name" value="ADF-H/Gelsolin-like_dom_sf"/>
</dbReference>
<feature type="compositionally biased region" description="Low complexity" evidence="1">
    <location>
        <begin position="359"/>
        <end position="372"/>
    </location>
</feature>
<gene>
    <name evidence="2" type="ORF">BS47DRAFT_1389287</name>
</gene>
<protein>
    <recommendedName>
        <fullName evidence="4">Gelsolin repeat protein</fullName>
    </recommendedName>
</protein>
<dbReference type="EMBL" id="MU128927">
    <property type="protein sequence ID" value="KAF9518106.1"/>
    <property type="molecule type" value="Genomic_DNA"/>
</dbReference>
<evidence type="ECO:0000313" key="3">
    <source>
        <dbReference type="Proteomes" id="UP000886523"/>
    </source>
</evidence>
<feature type="region of interest" description="Disordered" evidence="1">
    <location>
        <begin position="180"/>
        <end position="449"/>
    </location>
</feature>
<dbReference type="SMART" id="SM00262">
    <property type="entry name" value="GEL"/>
    <property type="match status" value="1"/>
</dbReference>
<name>A0A9P6DX41_9AGAM</name>
<proteinExistence type="predicted"/>
<evidence type="ECO:0000313" key="2">
    <source>
        <dbReference type="EMBL" id="KAF9518106.1"/>
    </source>
</evidence>
<feature type="compositionally biased region" description="Polar residues" evidence="1">
    <location>
        <begin position="468"/>
        <end position="492"/>
    </location>
</feature>
<dbReference type="Proteomes" id="UP000886523">
    <property type="component" value="Unassembled WGS sequence"/>
</dbReference>
<dbReference type="PRINTS" id="PR00597">
    <property type="entry name" value="GELSOLIN"/>
</dbReference>
<feature type="compositionally biased region" description="Polar residues" evidence="1">
    <location>
        <begin position="217"/>
        <end position="253"/>
    </location>
</feature>
<dbReference type="AlphaFoldDB" id="A0A9P6DX41"/>
<feature type="compositionally biased region" description="Polar residues" evidence="1">
    <location>
        <begin position="558"/>
        <end position="580"/>
    </location>
</feature>
<evidence type="ECO:0000256" key="1">
    <source>
        <dbReference type="SAM" id="MobiDB-lite"/>
    </source>
</evidence>
<evidence type="ECO:0008006" key="4">
    <source>
        <dbReference type="Google" id="ProtNLM"/>
    </source>
</evidence>
<keyword evidence="3" id="KW-1185">Reference proteome</keyword>
<dbReference type="Gene3D" id="3.40.20.10">
    <property type="entry name" value="Severin"/>
    <property type="match status" value="1"/>
</dbReference>
<feature type="compositionally biased region" description="Low complexity" evidence="1">
    <location>
        <begin position="304"/>
        <end position="319"/>
    </location>
</feature>